<dbReference type="PROSITE" id="PS50042">
    <property type="entry name" value="CNMP_BINDING_3"/>
    <property type="match status" value="1"/>
</dbReference>
<dbReference type="NCBIfam" id="TIGR01420">
    <property type="entry name" value="pilT_fam"/>
    <property type="match status" value="1"/>
</dbReference>
<dbReference type="EMBL" id="JAATJA010000002">
    <property type="protein sequence ID" value="NJB68562.1"/>
    <property type="molecule type" value="Genomic_DNA"/>
</dbReference>
<comment type="similarity">
    <text evidence="1">Belongs to the GSP E family.</text>
</comment>
<dbReference type="RefSeq" id="WP_167941616.1">
    <property type="nucleotide sequence ID" value="NZ_JAATJA010000002.1"/>
</dbReference>
<proteinExistence type="inferred from homology"/>
<dbReference type="InterPro" id="IPR027417">
    <property type="entry name" value="P-loop_NTPase"/>
</dbReference>
<keyword evidence="4" id="KW-1185">Reference proteome</keyword>
<evidence type="ECO:0000313" key="4">
    <source>
        <dbReference type="Proteomes" id="UP000580856"/>
    </source>
</evidence>
<dbReference type="InterPro" id="IPR003593">
    <property type="entry name" value="AAA+_ATPase"/>
</dbReference>
<dbReference type="Pfam" id="PF00437">
    <property type="entry name" value="T2SSE"/>
    <property type="match status" value="1"/>
</dbReference>
<dbReference type="SMART" id="SM00382">
    <property type="entry name" value="AAA"/>
    <property type="match status" value="1"/>
</dbReference>
<dbReference type="InterPro" id="IPR001482">
    <property type="entry name" value="T2SS/T4SS_dom"/>
</dbReference>
<dbReference type="PANTHER" id="PTHR30486">
    <property type="entry name" value="TWITCHING MOTILITY PROTEIN PILT"/>
    <property type="match status" value="1"/>
</dbReference>
<organism evidence="3 4">
    <name type="scientific">Desulfobaculum xiamenense</name>
    <dbReference type="NCBI Taxonomy" id="995050"/>
    <lineage>
        <taxon>Bacteria</taxon>
        <taxon>Pseudomonadati</taxon>
        <taxon>Thermodesulfobacteriota</taxon>
        <taxon>Desulfovibrionia</taxon>
        <taxon>Desulfovibrionales</taxon>
        <taxon>Desulfovibrionaceae</taxon>
        <taxon>Desulfobaculum</taxon>
    </lineage>
</organism>
<evidence type="ECO:0000313" key="3">
    <source>
        <dbReference type="EMBL" id="NJB68562.1"/>
    </source>
</evidence>
<dbReference type="SUPFAM" id="SSF52540">
    <property type="entry name" value="P-loop containing nucleoside triphosphate hydrolases"/>
    <property type="match status" value="1"/>
</dbReference>
<sequence length="403" mass="45034">MQRFRSLVVACLKDGITDMHITGGHPVVFRKHGQVFPQRKTAFSPEEVDTLVARLINPRQKETLRSRWSVDFAITEAGARLRINVFSTTRGLSMAIRFLPGTTPTIESLNLHPSLKDFCSLRSGLLLFCGATGSGKTTTIAAMLGEINRTRSAHIVTMEDPVEYRFRSGQSFIEQREHGLHFQSYGQGLIDVLRQAPDVIVVGELREAETMRLALNAAESGHLVISTLHSSTPEEAIYRICNSFPLEAQEFVRLQLSSCLAGVIVQHLTMLPSVGYRVPHLAILRGNDAVRTTIRENKFSQIENIMETGKRDGMFSLRRYEQEFLNTRAAFTPPSVSLRPSRDTAQEAEHRSALLDYDAGRPGFANTPSMPQFALRPATADDPQYVIDDSAPLDEIIQRITER</sequence>
<dbReference type="Proteomes" id="UP000580856">
    <property type="component" value="Unassembled WGS sequence"/>
</dbReference>
<dbReference type="GO" id="GO:0005524">
    <property type="term" value="F:ATP binding"/>
    <property type="evidence" value="ECO:0007669"/>
    <property type="project" value="InterPro"/>
</dbReference>
<protein>
    <submittedName>
        <fullName evidence="3">Pilus retraction protein PilT</fullName>
    </submittedName>
</protein>
<accession>A0A846QPY3</accession>
<dbReference type="PANTHER" id="PTHR30486:SF6">
    <property type="entry name" value="TYPE IV PILUS RETRACTATION ATPASE PILT"/>
    <property type="match status" value="1"/>
</dbReference>
<dbReference type="CDD" id="cd01131">
    <property type="entry name" value="PilT"/>
    <property type="match status" value="1"/>
</dbReference>
<dbReference type="Gene3D" id="3.40.50.300">
    <property type="entry name" value="P-loop containing nucleotide triphosphate hydrolases"/>
    <property type="match status" value="1"/>
</dbReference>
<dbReference type="InterPro" id="IPR050921">
    <property type="entry name" value="T4SS_GSP_E_ATPase"/>
</dbReference>
<comment type="caution">
    <text evidence="3">The sequence shown here is derived from an EMBL/GenBank/DDBJ whole genome shotgun (WGS) entry which is preliminary data.</text>
</comment>
<dbReference type="GO" id="GO:0016887">
    <property type="term" value="F:ATP hydrolysis activity"/>
    <property type="evidence" value="ECO:0007669"/>
    <property type="project" value="InterPro"/>
</dbReference>
<evidence type="ECO:0000256" key="1">
    <source>
        <dbReference type="ARBA" id="ARBA00006611"/>
    </source>
</evidence>
<name>A0A846QPY3_9BACT</name>
<dbReference type="Gene3D" id="3.30.450.90">
    <property type="match status" value="1"/>
</dbReference>
<gene>
    <name evidence="3" type="ORF">GGQ74_002235</name>
</gene>
<dbReference type="InterPro" id="IPR000595">
    <property type="entry name" value="cNMP-bd_dom"/>
</dbReference>
<dbReference type="InterPro" id="IPR006321">
    <property type="entry name" value="PilT/PilU"/>
</dbReference>
<dbReference type="AlphaFoldDB" id="A0A846QPY3"/>
<feature type="domain" description="Cyclic nucleotide-binding" evidence="2">
    <location>
        <begin position="143"/>
        <end position="211"/>
    </location>
</feature>
<evidence type="ECO:0000259" key="2">
    <source>
        <dbReference type="PROSITE" id="PS50042"/>
    </source>
</evidence>
<reference evidence="3 4" key="1">
    <citation type="submission" date="2020-03" db="EMBL/GenBank/DDBJ databases">
        <title>Genomic Encyclopedia of Type Strains, Phase IV (KMG-IV): sequencing the most valuable type-strain genomes for metagenomic binning, comparative biology and taxonomic classification.</title>
        <authorList>
            <person name="Goeker M."/>
        </authorList>
    </citation>
    <scope>NUCLEOTIDE SEQUENCE [LARGE SCALE GENOMIC DNA]</scope>
    <source>
        <strain evidence="3 4">DSM 24233</strain>
    </source>
</reference>